<evidence type="ECO:0000313" key="3">
    <source>
        <dbReference type="Proteomes" id="UP000184604"/>
    </source>
</evidence>
<dbReference type="AlphaFoldDB" id="A0A1L5F7C3"/>
<organism evidence="2 3">
    <name type="scientific">Clostridium kluyveri</name>
    <dbReference type="NCBI Taxonomy" id="1534"/>
    <lineage>
        <taxon>Bacteria</taxon>
        <taxon>Bacillati</taxon>
        <taxon>Bacillota</taxon>
        <taxon>Clostridia</taxon>
        <taxon>Eubacteriales</taxon>
        <taxon>Clostridiaceae</taxon>
        <taxon>Clostridium</taxon>
    </lineage>
</organism>
<evidence type="ECO:0008006" key="4">
    <source>
        <dbReference type="Google" id="ProtNLM"/>
    </source>
</evidence>
<feature type="transmembrane region" description="Helical" evidence="1">
    <location>
        <begin position="103"/>
        <end position="126"/>
    </location>
</feature>
<feature type="transmembrane region" description="Helical" evidence="1">
    <location>
        <begin position="6"/>
        <end position="23"/>
    </location>
</feature>
<evidence type="ECO:0000256" key="1">
    <source>
        <dbReference type="SAM" id="Phobius"/>
    </source>
</evidence>
<protein>
    <recommendedName>
        <fullName evidence="4">DUF4405 domain-containing protein</fullName>
    </recommendedName>
</protein>
<gene>
    <name evidence="2" type="ORF">BS101_09230</name>
</gene>
<feature type="transmembrane region" description="Helical" evidence="1">
    <location>
        <begin position="72"/>
        <end position="91"/>
    </location>
</feature>
<feature type="transmembrane region" description="Helical" evidence="1">
    <location>
        <begin position="43"/>
        <end position="60"/>
    </location>
</feature>
<accession>A0A1L5F7C3</accession>
<dbReference type="EMBL" id="CP018335">
    <property type="protein sequence ID" value="APM38921.1"/>
    <property type="molecule type" value="Genomic_DNA"/>
</dbReference>
<keyword evidence="1" id="KW-1133">Transmembrane helix</keyword>
<reference evidence="2 3" key="1">
    <citation type="submission" date="2016-12" db="EMBL/GenBank/DDBJ databases">
        <title>Complete genome sequence of Clostridium kluyveri JZZ isolated from the pit mud of a Chinese flavor liquor-making factory.</title>
        <authorList>
            <person name="Wang Y."/>
        </authorList>
    </citation>
    <scope>NUCLEOTIDE SEQUENCE [LARGE SCALE GENOMIC DNA]</scope>
    <source>
        <strain evidence="2 3">JZZ</strain>
    </source>
</reference>
<sequence>MNNQLSGWWICLFFILGCSYSLFKRLKSICPKIKLPVKNLLNYHCVFSVIATILAFIHAGNNLTHIRFSNGYISLILMILVTLIGILMKYFKKIYVRHKMFWLYTHIFLTIMLIGSISLHIFRYLLL</sequence>
<evidence type="ECO:0000313" key="2">
    <source>
        <dbReference type="EMBL" id="APM38921.1"/>
    </source>
</evidence>
<proteinExistence type="predicted"/>
<keyword evidence="1" id="KW-0472">Membrane</keyword>
<dbReference type="Proteomes" id="UP000184604">
    <property type="component" value="Chromosome"/>
</dbReference>
<name>A0A1L5F7C3_CLOKL</name>
<keyword evidence="1" id="KW-0812">Transmembrane</keyword>